<organism evidence="1 2">
    <name type="scientific">Manihot esculenta</name>
    <name type="common">Cassava</name>
    <name type="synonym">Jatropha manihot</name>
    <dbReference type="NCBI Taxonomy" id="3983"/>
    <lineage>
        <taxon>Eukaryota</taxon>
        <taxon>Viridiplantae</taxon>
        <taxon>Streptophyta</taxon>
        <taxon>Embryophyta</taxon>
        <taxon>Tracheophyta</taxon>
        <taxon>Spermatophyta</taxon>
        <taxon>Magnoliopsida</taxon>
        <taxon>eudicotyledons</taxon>
        <taxon>Gunneridae</taxon>
        <taxon>Pentapetalae</taxon>
        <taxon>rosids</taxon>
        <taxon>fabids</taxon>
        <taxon>Malpighiales</taxon>
        <taxon>Euphorbiaceae</taxon>
        <taxon>Crotonoideae</taxon>
        <taxon>Manihoteae</taxon>
        <taxon>Manihot</taxon>
    </lineage>
</organism>
<sequence>MAWPADHETSPTYPQNDSAITVKTPPLSAIAECDREVYSTYQLFCKHNRRPIEEINGSRSLSELISVLGFGDLGEENNGSVGTGLTELGFRDIYPDLLTWESPAVVSTDYVLALSDFGSKFQALRVLICGSAQATVVLEKKYKTVGYL</sequence>
<proteinExistence type="predicted"/>
<dbReference type="EMBL" id="CM004391">
    <property type="protein sequence ID" value="KAG8653787.1"/>
    <property type="molecule type" value="Genomic_DNA"/>
</dbReference>
<evidence type="ECO:0000313" key="1">
    <source>
        <dbReference type="EMBL" id="KAG8653787.1"/>
    </source>
</evidence>
<evidence type="ECO:0000313" key="2">
    <source>
        <dbReference type="Proteomes" id="UP000091857"/>
    </source>
</evidence>
<protein>
    <submittedName>
        <fullName evidence="1">Uncharacterized protein</fullName>
    </submittedName>
</protein>
<keyword evidence="2" id="KW-1185">Reference proteome</keyword>
<comment type="caution">
    <text evidence="1">The sequence shown here is derived from an EMBL/GenBank/DDBJ whole genome shotgun (WGS) entry which is preliminary data.</text>
</comment>
<name>A0ACB7HMQ4_MANES</name>
<accession>A0ACB7HMQ4</accession>
<gene>
    <name evidence="1" type="ORF">MANES_05G067300v8</name>
</gene>
<dbReference type="Proteomes" id="UP000091857">
    <property type="component" value="Chromosome 5"/>
</dbReference>
<reference evidence="2" key="1">
    <citation type="journal article" date="2016" name="Nat. Biotechnol.">
        <title>Sequencing wild and cultivated cassava and related species reveals extensive interspecific hybridization and genetic diversity.</title>
        <authorList>
            <person name="Bredeson J.V."/>
            <person name="Lyons J.B."/>
            <person name="Prochnik S.E."/>
            <person name="Wu G.A."/>
            <person name="Ha C.M."/>
            <person name="Edsinger-Gonzales E."/>
            <person name="Grimwood J."/>
            <person name="Schmutz J."/>
            <person name="Rabbi I.Y."/>
            <person name="Egesi C."/>
            <person name="Nauluvula P."/>
            <person name="Lebot V."/>
            <person name="Ndunguru J."/>
            <person name="Mkamilo G."/>
            <person name="Bart R.S."/>
            <person name="Setter T.L."/>
            <person name="Gleadow R.M."/>
            <person name="Kulakow P."/>
            <person name="Ferguson M.E."/>
            <person name="Rounsley S."/>
            <person name="Rokhsar D.S."/>
        </authorList>
    </citation>
    <scope>NUCLEOTIDE SEQUENCE [LARGE SCALE GENOMIC DNA]</scope>
    <source>
        <strain evidence="2">cv. AM560-2</strain>
    </source>
</reference>